<dbReference type="GO" id="GO:0046983">
    <property type="term" value="F:protein dimerization activity"/>
    <property type="evidence" value="ECO:0007669"/>
    <property type="project" value="InterPro"/>
</dbReference>
<evidence type="ECO:0000256" key="10">
    <source>
        <dbReference type="ARBA" id="ARBA00023163"/>
    </source>
</evidence>
<dbReference type="Pfam" id="PF04023">
    <property type="entry name" value="FeoA"/>
    <property type="match status" value="1"/>
</dbReference>
<dbReference type="InterPro" id="IPR022689">
    <property type="entry name" value="Iron_dep_repressor"/>
</dbReference>
<comment type="caution">
    <text evidence="14">The sequence shown here is derived from an EMBL/GenBank/DDBJ whole genome shotgun (WGS) entry which is preliminary data.</text>
</comment>
<dbReference type="InterPro" id="IPR050536">
    <property type="entry name" value="DtxR_MntR_Metal-Reg"/>
</dbReference>
<keyword evidence="15" id="KW-1185">Reference proteome</keyword>
<name>A0A917FTN9_9NOCA</name>
<keyword evidence="5" id="KW-0678">Repressor</keyword>
<dbReference type="GO" id="GO:0043565">
    <property type="term" value="F:sequence-specific DNA binding"/>
    <property type="evidence" value="ECO:0007669"/>
    <property type="project" value="InterPro"/>
</dbReference>
<evidence type="ECO:0000256" key="1">
    <source>
        <dbReference type="ARBA" id="ARBA00004496"/>
    </source>
</evidence>
<gene>
    <name evidence="14" type="ORF">GCM10007304_22160</name>
</gene>
<dbReference type="InterPro" id="IPR001367">
    <property type="entry name" value="Fe_dep_repressor"/>
</dbReference>
<proteinExistence type="inferred from homology"/>
<dbReference type="PRINTS" id="PR00033">
    <property type="entry name" value="HTHASNC"/>
</dbReference>
<evidence type="ECO:0000256" key="8">
    <source>
        <dbReference type="ARBA" id="ARBA00023125"/>
    </source>
</evidence>
<dbReference type="InterPro" id="IPR036388">
    <property type="entry name" value="WH-like_DNA-bd_sf"/>
</dbReference>
<keyword evidence="8" id="KW-0238">DNA-binding</keyword>
<organism evidence="14 15">
    <name type="scientific">Rhodococcoides trifolii</name>
    <dbReference type="NCBI Taxonomy" id="908250"/>
    <lineage>
        <taxon>Bacteria</taxon>
        <taxon>Bacillati</taxon>
        <taxon>Actinomycetota</taxon>
        <taxon>Actinomycetes</taxon>
        <taxon>Mycobacteriales</taxon>
        <taxon>Nocardiaceae</taxon>
        <taxon>Rhodococcoides</taxon>
    </lineage>
</organism>
<dbReference type="InterPro" id="IPR022687">
    <property type="entry name" value="HTH_DTXR"/>
</dbReference>
<evidence type="ECO:0000313" key="15">
    <source>
        <dbReference type="Proteomes" id="UP000654257"/>
    </source>
</evidence>
<protein>
    <recommendedName>
        <fullName evidence="12">Manganese transport regulator</fullName>
    </recommendedName>
</protein>
<dbReference type="GO" id="GO:0003700">
    <property type="term" value="F:DNA-binding transcription factor activity"/>
    <property type="evidence" value="ECO:0007669"/>
    <property type="project" value="InterPro"/>
</dbReference>
<evidence type="ECO:0000256" key="2">
    <source>
        <dbReference type="ARBA" id="ARBA00007871"/>
    </source>
</evidence>
<keyword evidence="4" id="KW-0963">Cytoplasm</keyword>
<dbReference type="SMART" id="SM00529">
    <property type="entry name" value="HTH_DTXR"/>
    <property type="match status" value="1"/>
</dbReference>
<evidence type="ECO:0000256" key="6">
    <source>
        <dbReference type="ARBA" id="ARBA00023004"/>
    </source>
</evidence>
<dbReference type="GO" id="GO:0046914">
    <property type="term" value="F:transition metal ion binding"/>
    <property type="evidence" value="ECO:0007669"/>
    <property type="project" value="InterPro"/>
</dbReference>
<dbReference type="GO" id="GO:0045892">
    <property type="term" value="P:negative regulation of DNA-templated transcription"/>
    <property type="evidence" value="ECO:0007669"/>
    <property type="project" value="TreeGrafter"/>
</dbReference>
<dbReference type="Gene3D" id="1.10.10.10">
    <property type="entry name" value="Winged helix-like DNA-binding domain superfamily/Winged helix DNA-binding domain"/>
    <property type="match status" value="1"/>
</dbReference>
<dbReference type="InterPro" id="IPR000485">
    <property type="entry name" value="AsnC-type_HTH_dom"/>
</dbReference>
<evidence type="ECO:0000256" key="12">
    <source>
        <dbReference type="ARBA" id="ARBA00032593"/>
    </source>
</evidence>
<dbReference type="SUPFAM" id="SSF50037">
    <property type="entry name" value="C-terminal domain of transcriptional repressors"/>
    <property type="match status" value="1"/>
</dbReference>
<dbReference type="PANTHER" id="PTHR33238:SF11">
    <property type="entry name" value="TRANSCRIPTIONAL REGULATOR MNTR"/>
    <property type="match status" value="1"/>
</dbReference>
<evidence type="ECO:0000256" key="5">
    <source>
        <dbReference type="ARBA" id="ARBA00022491"/>
    </source>
</evidence>
<keyword evidence="10" id="KW-0804">Transcription</keyword>
<evidence type="ECO:0000256" key="9">
    <source>
        <dbReference type="ARBA" id="ARBA00023159"/>
    </source>
</evidence>
<comment type="subunit">
    <text evidence="3">Homodimer.</text>
</comment>
<evidence type="ECO:0000256" key="3">
    <source>
        <dbReference type="ARBA" id="ARBA00011738"/>
    </source>
</evidence>
<reference evidence="14" key="2">
    <citation type="submission" date="2020-09" db="EMBL/GenBank/DDBJ databases">
        <authorList>
            <person name="Sun Q."/>
            <person name="Sedlacek I."/>
        </authorList>
    </citation>
    <scope>NUCLEOTIDE SEQUENCE</scope>
    <source>
        <strain evidence="14">CCM 7905</strain>
    </source>
</reference>
<dbReference type="InterPro" id="IPR007167">
    <property type="entry name" value="Fe-transptr_FeoA-like"/>
</dbReference>
<keyword evidence="6" id="KW-0408">Iron</keyword>
<evidence type="ECO:0000313" key="14">
    <source>
        <dbReference type="EMBL" id="GGG07684.1"/>
    </source>
</evidence>
<dbReference type="EMBL" id="BMCU01000002">
    <property type="protein sequence ID" value="GGG07684.1"/>
    <property type="molecule type" value="Genomic_DNA"/>
</dbReference>
<evidence type="ECO:0000256" key="4">
    <source>
        <dbReference type="ARBA" id="ARBA00022490"/>
    </source>
</evidence>
<dbReference type="PANTHER" id="PTHR33238">
    <property type="entry name" value="IRON (METAL) DEPENDENT REPRESSOR, DTXR FAMILY"/>
    <property type="match status" value="1"/>
</dbReference>
<comment type="subcellular location">
    <subcellularLocation>
        <location evidence="1">Cytoplasm</location>
    </subcellularLocation>
</comment>
<dbReference type="Pfam" id="PF01325">
    <property type="entry name" value="Fe_dep_repress"/>
    <property type="match status" value="1"/>
</dbReference>
<evidence type="ECO:0000259" key="13">
    <source>
        <dbReference type="PROSITE" id="PS50944"/>
    </source>
</evidence>
<dbReference type="SUPFAM" id="SSF46785">
    <property type="entry name" value="Winged helix' DNA-binding domain"/>
    <property type="match status" value="1"/>
</dbReference>
<dbReference type="Proteomes" id="UP000654257">
    <property type="component" value="Unassembled WGS sequence"/>
</dbReference>
<dbReference type="SMART" id="SM00899">
    <property type="entry name" value="FeoA"/>
    <property type="match status" value="1"/>
</dbReference>
<evidence type="ECO:0000256" key="7">
    <source>
        <dbReference type="ARBA" id="ARBA00023015"/>
    </source>
</evidence>
<reference evidence="14" key="1">
    <citation type="journal article" date="2014" name="Int. J. Syst. Evol. Microbiol.">
        <title>Complete genome sequence of Corynebacterium casei LMG S-19264T (=DSM 44701T), isolated from a smear-ripened cheese.</title>
        <authorList>
            <consortium name="US DOE Joint Genome Institute (JGI-PGF)"/>
            <person name="Walter F."/>
            <person name="Albersmeier A."/>
            <person name="Kalinowski J."/>
            <person name="Ruckert C."/>
        </authorList>
    </citation>
    <scope>NUCLEOTIDE SEQUENCE</scope>
    <source>
        <strain evidence="14">CCM 7905</strain>
    </source>
</reference>
<dbReference type="InterPro" id="IPR038157">
    <property type="entry name" value="FeoA_core_dom"/>
</dbReference>
<sequence>MVVNPLLLSAVAQDYLKVIWTASEYSDEPVSTKMLSERIGVSPSTVSEAIRKLSDQGMVDHARYGAIALTETGRRAAVAMVRRHRLIETFLVQELGYGWDEVHDEAEVLEHAVSDLLMDRIDIKLGHPDRDPHGDPIPTADGDIPAPRAIPLSEFRVGQEGRVARISDADPDMLRYFDTVGISLDLTIEMVERRDFAGTVAVRIDTADTPIDLGQIAAEAIWMTV</sequence>
<dbReference type="GO" id="GO:0005737">
    <property type="term" value="C:cytoplasm"/>
    <property type="evidence" value="ECO:0007669"/>
    <property type="project" value="UniProtKB-SubCell"/>
</dbReference>
<keyword evidence="9" id="KW-0010">Activator</keyword>
<keyword evidence="11" id="KW-0464">Manganese</keyword>
<dbReference type="Pfam" id="PF02742">
    <property type="entry name" value="Fe_dep_repr_C"/>
    <property type="match status" value="1"/>
</dbReference>
<dbReference type="PROSITE" id="PS50944">
    <property type="entry name" value="HTH_DTXR"/>
    <property type="match status" value="1"/>
</dbReference>
<dbReference type="Gene3D" id="1.10.60.10">
    <property type="entry name" value="Iron dependent repressor, metal binding and dimerisation domain"/>
    <property type="match status" value="1"/>
</dbReference>
<comment type="similarity">
    <text evidence="2">Belongs to the DtxR/MntR family.</text>
</comment>
<dbReference type="AlphaFoldDB" id="A0A917FTN9"/>
<dbReference type="InterPro" id="IPR008988">
    <property type="entry name" value="Transcriptional_repressor_C"/>
</dbReference>
<dbReference type="SUPFAM" id="SSF47979">
    <property type="entry name" value="Iron-dependent repressor protein, dimerization domain"/>
    <property type="match status" value="1"/>
</dbReference>
<dbReference type="FunFam" id="1.10.60.10:FF:000004">
    <property type="entry name" value="DtxR family transcriptional regulator"/>
    <property type="match status" value="1"/>
</dbReference>
<evidence type="ECO:0000256" key="11">
    <source>
        <dbReference type="ARBA" id="ARBA00023211"/>
    </source>
</evidence>
<dbReference type="InterPro" id="IPR036390">
    <property type="entry name" value="WH_DNA-bd_sf"/>
</dbReference>
<dbReference type="InterPro" id="IPR036421">
    <property type="entry name" value="Fe_dep_repressor_sf"/>
</dbReference>
<accession>A0A917FTN9</accession>
<dbReference type="Gene3D" id="2.30.30.90">
    <property type="match status" value="1"/>
</dbReference>
<feature type="domain" description="HTH dtxR-type" evidence="13">
    <location>
        <begin position="8"/>
        <end position="70"/>
    </location>
</feature>
<keyword evidence="7" id="KW-0805">Transcription regulation</keyword>